<feature type="domain" description="C2H2-type" evidence="9">
    <location>
        <begin position="173"/>
        <end position="200"/>
    </location>
</feature>
<dbReference type="SUPFAM" id="SSF57667">
    <property type="entry name" value="beta-beta-alpha zinc fingers"/>
    <property type="match status" value="3"/>
</dbReference>
<feature type="domain" description="C2H2-type" evidence="9">
    <location>
        <begin position="285"/>
        <end position="313"/>
    </location>
</feature>
<dbReference type="GO" id="GO:0008270">
    <property type="term" value="F:zinc ion binding"/>
    <property type="evidence" value="ECO:0007669"/>
    <property type="project" value="UniProtKB-UniRule"/>
</dbReference>
<evidence type="ECO:0000256" key="2">
    <source>
        <dbReference type="ARBA" id="ARBA00022737"/>
    </source>
</evidence>
<keyword evidence="5" id="KW-0539">Nucleus</keyword>
<dbReference type="PANTHER" id="PTHR24388">
    <property type="entry name" value="ZINC FINGER PROTEIN"/>
    <property type="match status" value="1"/>
</dbReference>
<feature type="domain" description="C2H2-type" evidence="9">
    <location>
        <begin position="256"/>
        <end position="284"/>
    </location>
</feature>
<dbReference type="SMART" id="SM00355">
    <property type="entry name" value="ZnF_C2H2"/>
    <property type="match status" value="6"/>
</dbReference>
<dbReference type="GO" id="GO:0000978">
    <property type="term" value="F:RNA polymerase II cis-regulatory region sequence-specific DNA binding"/>
    <property type="evidence" value="ECO:0007669"/>
    <property type="project" value="TreeGrafter"/>
</dbReference>
<dbReference type="AlphaFoldDB" id="A0A5E4PV99"/>
<feature type="domain" description="C2H2-type" evidence="9">
    <location>
        <begin position="201"/>
        <end position="228"/>
    </location>
</feature>
<dbReference type="SUPFAM" id="SSF57716">
    <property type="entry name" value="Glucocorticoid receptor-like (DNA-binding domain)"/>
    <property type="match status" value="1"/>
</dbReference>
<organism evidence="11 12">
    <name type="scientific">Leptidea sinapis</name>
    <dbReference type="NCBI Taxonomy" id="189913"/>
    <lineage>
        <taxon>Eukaryota</taxon>
        <taxon>Metazoa</taxon>
        <taxon>Ecdysozoa</taxon>
        <taxon>Arthropoda</taxon>
        <taxon>Hexapoda</taxon>
        <taxon>Insecta</taxon>
        <taxon>Pterygota</taxon>
        <taxon>Neoptera</taxon>
        <taxon>Endopterygota</taxon>
        <taxon>Lepidoptera</taxon>
        <taxon>Glossata</taxon>
        <taxon>Ditrysia</taxon>
        <taxon>Papilionoidea</taxon>
        <taxon>Pieridae</taxon>
        <taxon>Dismorphiinae</taxon>
        <taxon>Leptidea</taxon>
    </lineage>
</organism>
<comment type="similarity">
    <text evidence="6">Belongs to the snail C2H2-type zinc-finger protein family.</text>
</comment>
<sequence>MCLAQNNTQLTDHYKNKKNKSINLKNNPCRVCLSEGSLSIFDNACSSEIINIVKSLCNIEITQDDTFKLLCKKCENFVKDAVLFKNTVKQTHELLKYSTTEEFQENDSIYSTDTELYKETKQHSKDHNHIDKTAENTEQQSSPKIQCKICNKVINKSYYKQHVTMHDPDHYNFICDVCGKSFRLRCAYRNHKLRHRTDFSFKCKSCPYKSRYLELLKTHSKVHAGDYRYMCTECPARFLFKSNLNRHMQKHKEPQFKCDSCKRAFHTKLAVQRHYEVDHLGIRNHVCNVCGKAFGYRNSLMKHQRGVHKREKCIFSRMPSYLQAQENG</sequence>
<keyword evidence="12" id="KW-1185">Reference proteome</keyword>
<keyword evidence="2" id="KW-0677">Repeat</keyword>
<dbReference type="PROSITE" id="PS50157">
    <property type="entry name" value="ZINC_FINGER_C2H2_2"/>
    <property type="match status" value="5"/>
</dbReference>
<keyword evidence="1 8" id="KW-0479">Metal-binding</keyword>
<evidence type="ECO:0000256" key="6">
    <source>
        <dbReference type="ARBA" id="ARBA00037948"/>
    </source>
</evidence>
<dbReference type="PROSITE" id="PS51915">
    <property type="entry name" value="ZAD"/>
    <property type="match status" value="1"/>
</dbReference>
<evidence type="ECO:0000256" key="7">
    <source>
        <dbReference type="PROSITE-ProRule" id="PRU00042"/>
    </source>
</evidence>
<dbReference type="Pfam" id="PF00096">
    <property type="entry name" value="zf-C2H2"/>
    <property type="match status" value="2"/>
</dbReference>
<proteinExistence type="inferred from homology"/>
<dbReference type="InterPro" id="IPR013087">
    <property type="entry name" value="Znf_C2H2_type"/>
</dbReference>
<evidence type="ECO:0000313" key="11">
    <source>
        <dbReference type="EMBL" id="VVC89362.1"/>
    </source>
</evidence>
<evidence type="ECO:0000256" key="4">
    <source>
        <dbReference type="ARBA" id="ARBA00022833"/>
    </source>
</evidence>
<dbReference type="InterPro" id="IPR050527">
    <property type="entry name" value="Snail/Krueppel_Znf"/>
</dbReference>
<reference evidence="11 12" key="1">
    <citation type="submission" date="2017-07" db="EMBL/GenBank/DDBJ databases">
        <authorList>
            <person name="Talla V."/>
            <person name="Backstrom N."/>
        </authorList>
    </citation>
    <scope>NUCLEOTIDE SEQUENCE [LARGE SCALE GENOMIC DNA]</scope>
</reference>
<dbReference type="SMART" id="SM00868">
    <property type="entry name" value="zf-AD"/>
    <property type="match status" value="1"/>
</dbReference>
<protein>
    <recommendedName>
        <fullName evidence="13">Protein krueppel</fullName>
    </recommendedName>
</protein>
<dbReference type="PANTHER" id="PTHR24388:SF53">
    <property type="entry name" value="CHORION TRANSCRIPTION FACTOR CF2-RELATED"/>
    <property type="match status" value="1"/>
</dbReference>
<evidence type="ECO:0000259" key="10">
    <source>
        <dbReference type="PROSITE" id="PS51915"/>
    </source>
</evidence>
<dbReference type="PROSITE" id="PS00028">
    <property type="entry name" value="ZINC_FINGER_C2H2_1"/>
    <property type="match status" value="4"/>
</dbReference>
<evidence type="ECO:0000259" key="9">
    <source>
        <dbReference type="PROSITE" id="PS50157"/>
    </source>
</evidence>
<evidence type="ECO:0000256" key="1">
    <source>
        <dbReference type="ARBA" id="ARBA00022723"/>
    </source>
</evidence>
<dbReference type="Pfam" id="PF07776">
    <property type="entry name" value="zf-AD"/>
    <property type="match status" value="1"/>
</dbReference>
<dbReference type="InterPro" id="IPR012934">
    <property type="entry name" value="Znf_AD"/>
</dbReference>
<dbReference type="EMBL" id="FZQP02000524">
    <property type="protein sequence ID" value="VVC89362.1"/>
    <property type="molecule type" value="Genomic_DNA"/>
</dbReference>
<feature type="binding site" evidence="8">
    <location>
        <position position="29"/>
    </location>
    <ligand>
        <name>Zn(2+)</name>
        <dbReference type="ChEBI" id="CHEBI:29105"/>
    </ligand>
</feature>
<feature type="binding site" evidence="8">
    <location>
        <position position="71"/>
    </location>
    <ligand>
        <name>Zn(2+)</name>
        <dbReference type="ChEBI" id="CHEBI:29105"/>
    </ligand>
</feature>
<dbReference type="Pfam" id="PF13894">
    <property type="entry name" value="zf-C2H2_4"/>
    <property type="match status" value="1"/>
</dbReference>
<dbReference type="Proteomes" id="UP000324832">
    <property type="component" value="Unassembled WGS sequence"/>
</dbReference>
<evidence type="ECO:0008006" key="13">
    <source>
        <dbReference type="Google" id="ProtNLM"/>
    </source>
</evidence>
<feature type="binding site" evidence="8">
    <location>
        <position position="32"/>
    </location>
    <ligand>
        <name>Zn(2+)</name>
        <dbReference type="ChEBI" id="CHEBI:29105"/>
    </ligand>
</feature>
<accession>A0A5E4PV99</accession>
<dbReference type="GO" id="GO:0005634">
    <property type="term" value="C:nucleus"/>
    <property type="evidence" value="ECO:0007669"/>
    <property type="project" value="InterPro"/>
</dbReference>
<evidence type="ECO:0000256" key="8">
    <source>
        <dbReference type="PROSITE-ProRule" id="PRU01263"/>
    </source>
</evidence>
<feature type="domain" description="C2H2-type" evidence="9">
    <location>
        <begin position="229"/>
        <end position="256"/>
    </location>
</feature>
<feature type="binding site" evidence="8">
    <location>
        <position position="74"/>
    </location>
    <ligand>
        <name>Zn(2+)</name>
        <dbReference type="ChEBI" id="CHEBI:29105"/>
    </ligand>
</feature>
<keyword evidence="4 8" id="KW-0862">Zinc</keyword>
<dbReference type="Gene3D" id="3.30.160.60">
    <property type="entry name" value="Classic Zinc Finger"/>
    <property type="match status" value="3"/>
</dbReference>
<name>A0A5E4PV99_9NEOP</name>
<dbReference type="GO" id="GO:0000981">
    <property type="term" value="F:DNA-binding transcription factor activity, RNA polymerase II-specific"/>
    <property type="evidence" value="ECO:0007669"/>
    <property type="project" value="TreeGrafter"/>
</dbReference>
<evidence type="ECO:0000256" key="5">
    <source>
        <dbReference type="ARBA" id="ARBA00023242"/>
    </source>
</evidence>
<evidence type="ECO:0000313" key="12">
    <source>
        <dbReference type="Proteomes" id="UP000324832"/>
    </source>
</evidence>
<keyword evidence="3 7" id="KW-0863">Zinc-finger</keyword>
<feature type="domain" description="ZAD" evidence="10">
    <location>
        <begin position="27"/>
        <end position="98"/>
    </location>
</feature>
<evidence type="ECO:0000256" key="3">
    <source>
        <dbReference type="ARBA" id="ARBA00022771"/>
    </source>
</evidence>
<gene>
    <name evidence="11" type="ORF">LSINAPIS_LOCUS2501</name>
</gene>
<dbReference type="Gene3D" id="3.40.1800.20">
    <property type="match status" value="1"/>
</dbReference>
<dbReference type="InterPro" id="IPR036236">
    <property type="entry name" value="Znf_C2H2_sf"/>
</dbReference>